<dbReference type="PANTHER" id="PTHR11895">
    <property type="entry name" value="TRANSAMIDASE"/>
    <property type="match status" value="1"/>
</dbReference>
<keyword evidence="10" id="KW-0808">Transferase</keyword>
<keyword evidence="6" id="KW-0648">Protein biosynthesis</keyword>
<dbReference type="Pfam" id="PF01425">
    <property type="entry name" value="Amidase"/>
    <property type="match status" value="1"/>
</dbReference>
<dbReference type="AlphaFoldDB" id="A0A2K9C378"/>
<dbReference type="InterPro" id="IPR000120">
    <property type="entry name" value="Amidase"/>
</dbReference>
<evidence type="ECO:0000256" key="4">
    <source>
        <dbReference type="ARBA" id="ARBA00022741"/>
    </source>
</evidence>
<evidence type="ECO:0000256" key="1">
    <source>
        <dbReference type="ARBA" id="ARBA00008069"/>
    </source>
</evidence>
<keyword evidence="5" id="KW-0067">ATP-binding</keyword>
<dbReference type="InterPro" id="IPR020556">
    <property type="entry name" value="Amidase_CS"/>
</dbReference>
<keyword evidence="3" id="KW-0436">Ligase</keyword>
<evidence type="ECO:0000256" key="7">
    <source>
        <dbReference type="ARBA" id="ARBA00025295"/>
    </source>
</evidence>
<dbReference type="InterPro" id="IPR023631">
    <property type="entry name" value="Amidase_dom"/>
</dbReference>
<evidence type="ECO:0000256" key="2">
    <source>
        <dbReference type="ARBA" id="ARBA00012739"/>
    </source>
</evidence>
<dbReference type="EMBL" id="CP025257">
    <property type="protein sequence ID" value="AUF83929.1"/>
    <property type="molecule type" value="Genomic_DNA"/>
</dbReference>
<dbReference type="GO" id="GO:0006412">
    <property type="term" value="P:translation"/>
    <property type="evidence" value="ECO:0007669"/>
    <property type="project" value="UniProtKB-KW"/>
</dbReference>
<dbReference type="InterPro" id="IPR004412">
    <property type="entry name" value="GatA"/>
</dbReference>
<sequence length="484" mass="53887">MNYKKMTISEIHEALKNKTLSVTELTTQVFNNLEKDWESNAVLTLAKAESLEMAKKLDQNFEDDNLLYGVPYLAKDNFSTKGIRTTSSSKILDKYRPVFDATVIEKLNKVSTVMVGKTALDELGMGGTGLHSAYGKIFNPRDSKRLVGGSSSGSAYVVAKGYVPFATGTDTGDSIRKPASYNAVVGFKPTYGAISRYGVLPYAPSLDTVGFFTRNVDDMAILAEASFGYDKKDFTSIDVNYQNFLKNIDNLPSTTKFGFIKEVHQALDDNMQKEYNQFYEKLKQQGYEVQEISFREDLLEALAPVYMMISFSEAVSTNANLDGINFGAREVGKDFNEIMTRTRSKNFGEVVKRRFIIGALNLRRQNQIEFLLKAKQVRRLIVEEISNIFAKLDILIIPPAPGPAPLIEAAQEFDQHNSPIKEYLDDILIVANFAGLPSITIPFIEIEGMPVGINLTAQVAEDLKVLQAAKTCETIIGRKNEVVE</sequence>
<evidence type="ECO:0000256" key="6">
    <source>
        <dbReference type="ARBA" id="ARBA00022917"/>
    </source>
</evidence>
<evidence type="ECO:0000259" key="9">
    <source>
        <dbReference type="Pfam" id="PF01425"/>
    </source>
</evidence>
<comment type="function">
    <text evidence="7">Allows the formation of correctly charged Gln-tRNA(Gln) through the transamidation of misacylated Glu-tRNA(Gln) in organisms which lack glutaminyl-tRNA synthetase. The reaction takes place in the presence of glutamine and ATP through an activated gamma-phospho-Glu-tRNA(Gln).</text>
</comment>
<dbReference type="PROSITE" id="PS00571">
    <property type="entry name" value="AMIDASES"/>
    <property type="match status" value="1"/>
</dbReference>
<protein>
    <recommendedName>
        <fullName evidence="2">glutaminyl-tRNA synthase (glutamine-hydrolyzing)</fullName>
        <ecNumber evidence="2">6.3.5.7</ecNumber>
    </recommendedName>
</protein>
<reference evidence="10 11" key="1">
    <citation type="submission" date="2017-12" db="EMBL/GenBank/DDBJ databases">
        <title>Mesoplasma syrphidae YJS, Complete Genome.</title>
        <authorList>
            <person name="Knight T.F."/>
            <person name="Citino T."/>
            <person name="Rubinstein R."/>
            <person name="Neuschaefer Z."/>
        </authorList>
    </citation>
    <scope>NUCLEOTIDE SEQUENCE [LARGE SCALE GENOMIC DNA]</scope>
    <source>
        <strain evidence="10 11">YJS</strain>
    </source>
</reference>
<comment type="catalytic activity">
    <reaction evidence="8">
        <text>L-glutamyl-tRNA(Gln) + L-glutamine + ATP + H2O = L-glutaminyl-tRNA(Gln) + L-glutamate + ADP + phosphate + H(+)</text>
        <dbReference type="Rhea" id="RHEA:17521"/>
        <dbReference type="Rhea" id="RHEA-COMP:9681"/>
        <dbReference type="Rhea" id="RHEA-COMP:9684"/>
        <dbReference type="ChEBI" id="CHEBI:15377"/>
        <dbReference type="ChEBI" id="CHEBI:15378"/>
        <dbReference type="ChEBI" id="CHEBI:29985"/>
        <dbReference type="ChEBI" id="CHEBI:30616"/>
        <dbReference type="ChEBI" id="CHEBI:43474"/>
        <dbReference type="ChEBI" id="CHEBI:58359"/>
        <dbReference type="ChEBI" id="CHEBI:78520"/>
        <dbReference type="ChEBI" id="CHEBI:78521"/>
        <dbReference type="ChEBI" id="CHEBI:456216"/>
        <dbReference type="EC" id="6.3.5.7"/>
    </reaction>
</comment>
<evidence type="ECO:0000313" key="11">
    <source>
        <dbReference type="Proteomes" id="UP000233419"/>
    </source>
</evidence>
<dbReference type="GO" id="GO:0016740">
    <property type="term" value="F:transferase activity"/>
    <property type="evidence" value="ECO:0007669"/>
    <property type="project" value="UniProtKB-KW"/>
</dbReference>
<dbReference type="KEGG" id="msyr:CXP39_03365"/>
<evidence type="ECO:0000313" key="10">
    <source>
        <dbReference type="EMBL" id="AUF83929.1"/>
    </source>
</evidence>
<evidence type="ECO:0000256" key="5">
    <source>
        <dbReference type="ARBA" id="ARBA00022840"/>
    </source>
</evidence>
<keyword evidence="4" id="KW-0547">Nucleotide-binding</keyword>
<feature type="domain" description="Amidase" evidence="9">
    <location>
        <begin position="24"/>
        <end position="466"/>
    </location>
</feature>
<gene>
    <name evidence="10" type="ORF">CXP39_03365</name>
</gene>
<dbReference type="GO" id="GO:0005524">
    <property type="term" value="F:ATP binding"/>
    <property type="evidence" value="ECO:0007669"/>
    <property type="project" value="UniProtKB-KW"/>
</dbReference>
<name>A0A2K9C378_9MOLU</name>
<evidence type="ECO:0000256" key="8">
    <source>
        <dbReference type="ARBA" id="ARBA00047407"/>
    </source>
</evidence>
<dbReference type="SUPFAM" id="SSF75304">
    <property type="entry name" value="Amidase signature (AS) enzymes"/>
    <property type="match status" value="1"/>
</dbReference>
<dbReference type="PANTHER" id="PTHR11895:SF151">
    <property type="entry name" value="GLUTAMYL-TRNA(GLN) AMIDOTRANSFERASE SUBUNIT A"/>
    <property type="match status" value="1"/>
</dbReference>
<dbReference type="NCBIfam" id="TIGR00132">
    <property type="entry name" value="gatA"/>
    <property type="match status" value="1"/>
</dbReference>
<dbReference type="OrthoDB" id="9811471at2"/>
<accession>A0A2K9C378</accession>
<evidence type="ECO:0000256" key="3">
    <source>
        <dbReference type="ARBA" id="ARBA00022598"/>
    </source>
</evidence>
<dbReference type="Proteomes" id="UP000233419">
    <property type="component" value="Chromosome"/>
</dbReference>
<proteinExistence type="inferred from homology"/>
<dbReference type="GO" id="GO:0050567">
    <property type="term" value="F:glutaminyl-tRNA synthase (glutamine-hydrolyzing) activity"/>
    <property type="evidence" value="ECO:0007669"/>
    <property type="project" value="UniProtKB-EC"/>
</dbReference>
<dbReference type="Gene3D" id="3.90.1300.10">
    <property type="entry name" value="Amidase signature (AS) domain"/>
    <property type="match status" value="1"/>
</dbReference>
<keyword evidence="11" id="KW-1185">Reference proteome</keyword>
<dbReference type="GO" id="GO:0030956">
    <property type="term" value="C:glutamyl-tRNA(Gln) amidotransferase complex"/>
    <property type="evidence" value="ECO:0007669"/>
    <property type="project" value="InterPro"/>
</dbReference>
<organism evidence="10 11">
    <name type="scientific">Mesoplasma syrphidae</name>
    <dbReference type="NCBI Taxonomy" id="225999"/>
    <lineage>
        <taxon>Bacteria</taxon>
        <taxon>Bacillati</taxon>
        <taxon>Mycoplasmatota</taxon>
        <taxon>Mollicutes</taxon>
        <taxon>Entomoplasmatales</taxon>
        <taxon>Entomoplasmataceae</taxon>
        <taxon>Mesoplasma</taxon>
    </lineage>
</organism>
<dbReference type="EC" id="6.3.5.7" evidence="2"/>
<dbReference type="InterPro" id="IPR036928">
    <property type="entry name" value="AS_sf"/>
</dbReference>
<comment type="similarity">
    <text evidence="1">Belongs to the amidase family. GatA subfamily.</text>
</comment>